<proteinExistence type="predicted"/>
<dbReference type="AlphaFoldDB" id="A0A3S3UA52"/>
<dbReference type="EMBL" id="MTKO01000074">
    <property type="protein sequence ID" value="RWX45655.1"/>
    <property type="molecule type" value="Genomic_DNA"/>
</dbReference>
<keyword evidence="3" id="KW-1185">Reference proteome</keyword>
<comment type="caution">
    <text evidence="2">The sequence shown here is derived from an EMBL/GenBank/DDBJ whole genome shotgun (WGS) entry which is preliminary data.</text>
</comment>
<dbReference type="Proteomes" id="UP000287853">
    <property type="component" value="Unassembled WGS sequence"/>
</dbReference>
<evidence type="ECO:0000313" key="2">
    <source>
        <dbReference type="EMBL" id="RWX45655.1"/>
    </source>
</evidence>
<sequence>MAMQRKMPDHHLVYGTLKDYLTGEELPDTDDERLRQELARMMVEEKGFAKEDLESRLSIETLFNHIFVRSIIDLTISCNGQRLFVLRYGPGSLVTREKPALAAARVLDSTCCIPLAVVTNSRDAELLESRTGKVLATGMEAIPNRARAEELARQYPATPPLTGAVRERNLRVLNAFDLEVCCQNYALGLF</sequence>
<accession>A0A3S3UA52</accession>
<evidence type="ECO:0000313" key="3">
    <source>
        <dbReference type="Proteomes" id="UP000287853"/>
    </source>
</evidence>
<name>A0A3S3UA52_9BACT</name>
<evidence type="ECO:0000259" key="1">
    <source>
        <dbReference type="Pfam" id="PF13588"/>
    </source>
</evidence>
<organism evidence="2 3">
    <name type="scientific">Candidatus Electrothrix aarhusensis</name>
    <dbReference type="NCBI Taxonomy" id="1859131"/>
    <lineage>
        <taxon>Bacteria</taxon>
        <taxon>Pseudomonadati</taxon>
        <taxon>Thermodesulfobacteriota</taxon>
        <taxon>Desulfobulbia</taxon>
        <taxon>Desulfobulbales</taxon>
        <taxon>Desulfobulbaceae</taxon>
        <taxon>Candidatus Electrothrix</taxon>
    </lineage>
</organism>
<feature type="domain" description="Type I restriction enzyme R protein N-terminal" evidence="1">
    <location>
        <begin position="31"/>
        <end position="143"/>
    </location>
</feature>
<protein>
    <submittedName>
        <fullName evidence="2">Type I restriction enzyme R protein N terminus</fullName>
    </submittedName>
</protein>
<dbReference type="InterPro" id="IPR029464">
    <property type="entry name" value="HSDR_N"/>
</dbReference>
<dbReference type="Pfam" id="PF13588">
    <property type="entry name" value="HSDR_N_2"/>
    <property type="match status" value="1"/>
</dbReference>
<gene>
    <name evidence="2" type="ORF">H206_01458</name>
</gene>
<reference evidence="2 3" key="1">
    <citation type="submission" date="2017-01" db="EMBL/GenBank/DDBJ databases">
        <title>The cable genome- insights into the physiology and evolution of filamentous bacteria capable of sulfide oxidation via long distance electron transfer.</title>
        <authorList>
            <person name="Schreiber L."/>
            <person name="Bjerg J.T."/>
            <person name="Boggild A."/>
            <person name="Van De Vossenberg J."/>
            <person name="Meysman F."/>
            <person name="Nielsen L.P."/>
            <person name="Schramm A."/>
            <person name="Kjeldsen K.U."/>
        </authorList>
    </citation>
    <scope>NUCLEOTIDE SEQUENCE [LARGE SCALE GENOMIC DNA]</scope>
    <source>
        <strain evidence="2">MCF</strain>
    </source>
</reference>